<keyword evidence="3" id="KW-0328">Glycosyltransferase</keyword>
<dbReference type="PANTHER" id="PTHR45947:SF3">
    <property type="entry name" value="SULFOQUINOVOSYL TRANSFERASE SQD2"/>
    <property type="match status" value="1"/>
</dbReference>
<feature type="domain" description="Glycosyl transferase family 1" evidence="1">
    <location>
        <begin position="609"/>
        <end position="772"/>
    </location>
</feature>
<protein>
    <submittedName>
        <fullName evidence="3">Glycosyltransferase</fullName>
        <ecNumber evidence="3">2.4.-.-</ecNumber>
    </submittedName>
</protein>
<dbReference type="InterPro" id="IPR028098">
    <property type="entry name" value="Glyco_trans_4-like_N"/>
</dbReference>
<dbReference type="EMBL" id="JBHSWG010000001">
    <property type="protein sequence ID" value="MFC6758356.1"/>
    <property type="molecule type" value="Genomic_DNA"/>
</dbReference>
<proteinExistence type="predicted"/>
<feature type="domain" description="Glycosyl transferase family 1" evidence="1">
    <location>
        <begin position="247"/>
        <end position="391"/>
    </location>
</feature>
<sequence length="1214" mass="136286">MLHYIRYGRAEGRRTAEVASPRINQAEEIVRDGVKRVAGGVAARPGLPTIMLCSHVAGKNLFGGERSFIDMIDGLNALDYNVIVTVPGHGNPDYFRTLRRKSFATYVFRYGWWRKGQAVSDHAVTDFACIIQDEGVDVVHTNTIVLREPLLAAQRMGVRSMIHVRELIHHDEALLNMIGESAEHIVDWIWDHCDHVIANSKATLKGFAKDGKTPSLVYNTADLSDLTKLDPPRVDGPMRVGLISSNLPKKGIQDLAEIARVLSKTHPDVQFKLIGPETEHTNALMEQVAAGTLPKTLSVTGYRDTPTKAVAEADVILNLSNFQESFGRTVLEGMAAGRPTIVYRYGAPPEFVDEGKTGFIVPLGDTKAVAEHLRRFADDRAMMRRIGEQAKAEVTRRFAHKVYVEQMQGAYDALTTTQSTPRKVTLKPRANIVPTPRAALKVAYFCWHFPVPSETFVLNELRILREQGVDVRVFCRQSPYPDFKPDFDIEWERVTDHHHLATRLKETDRTIVHAHFVFPTVTNMVWPACEEAKIPFTCIAHAQDIFRYGNAAENRIDEFSRSPMCRKVITLSQFHMRYLVDQGVPEDKILINSNCVDPDLFAVSKVKDRAKRTKRSICAVTRFAEKKGLEHLIRAKLLEGEGITINIYGYGELEDSYRKLIAEQKIENVHLHGPVKGRDALMAVFREHDLFACPSVRAADGDMDGIPTTLMESIAAGLPVLTTDIAGIPDLVTDKITGLVCDARPAEIAARIRSFYKWPDGMVQSMIETAEERLRRNHNGPSLVENLVRLWANERVDLLIVSWNNLAEITEVTRRLFQNTSMPFHLIICDNGSKPDVLTYLMRLHAEHDNVTLVLNRDNAMVGPGTNICLENGQSDYAIYVCGKEGMTTRHGWEKPFITYMNANPEVGLAGTLCHAPTYLYGRDYPVAQSLFDKFRNKQFAHDNPDRMFFHVQGGFFVMRRSMIDEIGGFSDDVPHNSTDVEFSYYVESCGWKLGEVPGLMALYNKTRPGLFHRIDENTGALHPPMLEDLRALDAIARGEVHHCNACGKQSTKFDDLDGAARCPNCGASRRGRTLHRVLAESTLLYQRLPALGVNVPQAISEFWTYQFQGRRIEADAFLELLKSKGRTDSPDGRLSFVMMNDALGKDPKSDDLLLKEASRLLKTGGSFFLACCPESDALTKKFAALKLQKTGVRRYASKVSHLDWLPIQLFTKT</sequence>
<dbReference type="SUPFAM" id="SSF53756">
    <property type="entry name" value="UDP-Glycosyltransferase/glycogen phosphorylase"/>
    <property type="match status" value="2"/>
</dbReference>
<dbReference type="Gene3D" id="3.40.50.2000">
    <property type="entry name" value="Glycogen Phosphorylase B"/>
    <property type="match status" value="4"/>
</dbReference>
<evidence type="ECO:0000259" key="1">
    <source>
        <dbReference type="Pfam" id="PF00534"/>
    </source>
</evidence>
<dbReference type="GO" id="GO:0016757">
    <property type="term" value="F:glycosyltransferase activity"/>
    <property type="evidence" value="ECO:0007669"/>
    <property type="project" value="UniProtKB-KW"/>
</dbReference>
<comment type="caution">
    <text evidence="3">The sequence shown here is derived from an EMBL/GenBank/DDBJ whole genome shotgun (WGS) entry which is preliminary data.</text>
</comment>
<dbReference type="CDD" id="cd03801">
    <property type="entry name" value="GT4_PimA-like"/>
    <property type="match status" value="2"/>
</dbReference>
<evidence type="ECO:0000259" key="2">
    <source>
        <dbReference type="Pfam" id="PF13439"/>
    </source>
</evidence>
<dbReference type="EC" id="2.4.-.-" evidence="3"/>
<evidence type="ECO:0000313" key="4">
    <source>
        <dbReference type="Proteomes" id="UP001596353"/>
    </source>
</evidence>
<organism evidence="3 4">
    <name type="scientific">Sulfitobacter porphyrae</name>
    <dbReference type="NCBI Taxonomy" id="1246864"/>
    <lineage>
        <taxon>Bacteria</taxon>
        <taxon>Pseudomonadati</taxon>
        <taxon>Pseudomonadota</taxon>
        <taxon>Alphaproteobacteria</taxon>
        <taxon>Rhodobacterales</taxon>
        <taxon>Roseobacteraceae</taxon>
        <taxon>Sulfitobacter</taxon>
    </lineage>
</organism>
<keyword evidence="3" id="KW-0808">Transferase</keyword>
<dbReference type="Pfam" id="PF00534">
    <property type="entry name" value="Glycos_transf_1"/>
    <property type="match status" value="2"/>
</dbReference>
<accession>A0ABW2AZE8</accession>
<gene>
    <name evidence="3" type="ORF">ACFQFQ_00705</name>
</gene>
<dbReference type="PANTHER" id="PTHR45947">
    <property type="entry name" value="SULFOQUINOVOSYL TRANSFERASE SQD2"/>
    <property type="match status" value="1"/>
</dbReference>
<dbReference type="InterPro" id="IPR029044">
    <property type="entry name" value="Nucleotide-diphossugar_trans"/>
</dbReference>
<keyword evidence="4" id="KW-1185">Reference proteome</keyword>
<dbReference type="InterPro" id="IPR050194">
    <property type="entry name" value="Glycosyltransferase_grp1"/>
</dbReference>
<evidence type="ECO:0000313" key="3">
    <source>
        <dbReference type="EMBL" id="MFC6758356.1"/>
    </source>
</evidence>
<dbReference type="Gene3D" id="3.90.550.10">
    <property type="entry name" value="Spore Coat Polysaccharide Biosynthesis Protein SpsA, Chain A"/>
    <property type="match status" value="1"/>
</dbReference>
<reference evidence="4" key="1">
    <citation type="journal article" date="2019" name="Int. J. Syst. Evol. Microbiol.">
        <title>The Global Catalogue of Microorganisms (GCM) 10K type strain sequencing project: providing services to taxonomists for standard genome sequencing and annotation.</title>
        <authorList>
            <consortium name="The Broad Institute Genomics Platform"/>
            <consortium name="The Broad Institute Genome Sequencing Center for Infectious Disease"/>
            <person name="Wu L."/>
            <person name="Ma J."/>
        </authorList>
    </citation>
    <scope>NUCLEOTIDE SEQUENCE [LARGE SCALE GENOMIC DNA]</scope>
    <source>
        <strain evidence="4">CCUG 66188</strain>
    </source>
</reference>
<dbReference type="SUPFAM" id="SSF53448">
    <property type="entry name" value="Nucleotide-diphospho-sugar transferases"/>
    <property type="match status" value="1"/>
</dbReference>
<feature type="domain" description="Glycosyltransferase subfamily 4-like N-terminal" evidence="2">
    <location>
        <begin position="63"/>
        <end position="223"/>
    </location>
</feature>
<feature type="domain" description="Glycosyltransferase subfamily 4-like N-terminal" evidence="2">
    <location>
        <begin position="454"/>
        <end position="599"/>
    </location>
</feature>
<dbReference type="Proteomes" id="UP001596353">
    <property type="component" value="Unassembled WGS sequence"/>
</dbReference>
<dbReference type="Pfam" id="PF13439">
    <property type="entry name" value="Glyco_transf_4"/>
    <property type="match status" value="2"/>
</dbReference>
<dbReference type="InterPro" id="IPR001296">
    <property type="entry name" value="Glyco_trans_1"/>
</dbReference>
<name>A0ABW2AZE8_9RHOB</name>